<dbReference type="RefSeq" id="WP_058624485.1">
    <property type="nucleotide sequence ID" value="NZ_LDRT01000090.1"/>
</dbReference>
<evidence type="ECO:0000256" key="5">
    <source>
        <dbReference type="ARBA" id="ARBA00022989"/>
    </source>
</evidence>
<evidence type="ECO:0000313" key="9">
    <source>
        <dbReference type="EMBL" id="KTR93257.1"/>
    </source>
</evidence>
<evidence type="ECO:0000256" key="8">
    <source>
        <dbReference type="SAM" id="Phobius"/>
    </source>
</evidence>
<evidence type="ECO:0000256" key="3">
    <source>
        <dbReference type="ARBA" id="ARBA00022475"/>
    </source>
</evidence>
<dbReference type="PANTHER" id="PTHR34584:SF1">
    <property type="entry name" value="NA(+)_H(+) ANTIPORTER SUBUNIT E1"/>
    <property type="match status" value="1"/>
</dbReference>
<dbReference type="Proteomes" id="UP000075025">
    <property type="component" value="Unassembled WGS sequence"/>
</dbReference>
<evidence type="ECO:0000256" key="2">
    <source>
        <dbReference type="ARBA" id="ARBA00006228"/>
    </source>
</evidence>
<dbReference type="EMBL" id="LDRT01000090">
    <property type="protein sequence ID" value="KTR93257.1"/>
    <property type="molecule type" value="Genomic_DNA"/>
</dbReference>
<dbReference type="GO" id="GO:0005886">
    <property type="term" value="C:plasma membrane"/>
    <property type="evidence" value="ECO:0007669"/>
    <property type="project" value="UniProtKB-SubCell"/>
</dbReference>
<gene>
    <name evidence="9" type="ORF">NS220_13115</name>
</gene>
<comment type="caution">
    <text evidence="9">The sequence shown here is derived from an EMBL/GenBank/DDBJ whole genome shotgun (WGS) entry which is preliminary data.</text>
</comment>
<reference evidence="9 10" key="1">
    <citation type="journal article" date="2016" name="Front. Microbiol.">
        <title>Genomic Resource of Rice Seed Associated Bacteria.</title>
        <authorList>
            <person name="Midha S."/>
            <person name="Bansal K."/>
            <person name="Sharma S."/>
            <person name="Kumar N."/>
            <person name="Patil P.P."/>
            <person name="Chaudhry V."/>
            <person name="Patil P.B."/>
        </authorList>
    </citation>
    <scope>NUCLEOTIDE SEQUENCE [LARGE SCALE GENOMIC DNA]</scope>
    <source>
        <strain evidence="9 10">NS220</strain>
    </source>
</reference>
<proteinExistence type="inferred from homology"/>
<evidence type="ECO:0000256" key="6">
    <source>
        <dbReference type="ARBA" id="ARBA00023136"/>
    </source>
</evidence>
<dbReference type="NCBIfam" id="NF006521">
    <property type="entry name" value="PRK08965.1-5"/>
    <property type="match status" value="1"/>
</dbReference>
<dbReference type="PATRIC" id="fig|2033.6.peg.3935"/>
<evidence type="ECO:0000256" key="7">
    <source>
        <dbReference type="SAM" id="MobiDB-lite"/>
    </source>
</evidence>
<organism evidence="9 10">
    <name type="scientific">Microbacterium testaceum</name>
    <name type="common">Aureobacterium testaceum</name>
    <name type="synonym">Brevibacterium testaceum</name>
    <dbReference type="NCBI Taxonomy" id="2033"/>
    <lineage>
        <taxon>Bacteria</taxon>
        <taxon>Bacillati</taxon>
        <taxon>Actinomycetota</taxon>
        <taxon>Actinomycetes</taxon>
        <taxon>Micrococcales</taxon>
        <taxon>Microbacteriaceae</taxon>
        <taxon>Microbacterium</taxon>
    </lineage>
</organism>
<dbReference type="GO" id="GO:0008324">
    <property type="term" value="F:monoatomic cation transmembrane transporter activity"/>
    <property type="evidence" value="ECO:0007669"/>
    <property type="project" value="InterPro"/>
</dbReference>
<dbReference type="PANTHER" id="PTHR34584">
    <property type="entry name" value="NA(+)/H(+) ANTIPORTER SUBUNIT E1"/>
    <property type="match status" value="1"/>
</dbReference>
<evidence type="ECO:0000256" key="1">
    <source>
        <dbReference type="ARBA" id="ARBA00004651"/>
    </source>
</evidence>
<dbReference type="AlphaFoldDB" id="A0A147EUZ6"/>
<comment type="subcellular location">
    <subcellularLocation>
        <location evidence="1">Cell membrane</location>
        <topology evidence="1">Multi-pass membrane protein</topology>
    </subcellularLocation>
</comment>
<dbReference type="OrthoDB" id="3556991at2"/>
<keyword evidence="3" id="KW-1003">Cell membrane</keyword>
<keyword evidence="6 8" id="KW-0472">Membrane</keyword>
<sequence>MSPSRRSQVSLFLHQLPLLVWLVVLWMLLWGQLTWLALLTGLVAAIFVTRVFRLPPVELSGRINLWYGLVFVVTFLGAVVRGSLIVAWQVLDFRRPPGAAIIAVPLRVDDDVIMAHTAVTASLIPGSLIVDVDRENRTLFLHTIGVRSDRDAEHQRRVVLGWEARITRAVGSKEELQELRAKIAESEADAHHGVETPREGRTPL</sequence>
<evidence type="ECO:0000256" key="4">
    <source>
        <dbReference type="ARBA" id="ARBA00022692"/>
    </source>
</evidence>
<feature type="transmembrane region" description="Helical" evidence="8">
    <location>
        <begin position="12"/>
        <end position="29"/>
    </location>
</feature>
<feature type="region of interest" description="Disordered" evidence="7">
    <location>
        <begin position="181"/>
        <end position="204"/>
    </location>
</feature>
<keyword evidence="4 8" id="KW-0812">Transmembrane</keyword>
<feature type="transmembrane region" description="Helical" evidence="8">
    <location>
        <begin position="65"/>
        <end position="88"/>
    </location>
</feature>
<feature type="transmembrane region" description="Helical" evidence="8">
    <location>
        <begin position="35"/>
        <end position="53"/>
    </location>
</feature>
<comment type="similarity">
    <text evidence="2">Belongs to the CPA3 antiporters (TC 2.A.63) subunit E family.</text>
</comment>
<evidence type="ECO:0000313" key="10">
    <source>
        <dbReference type="Proteomes" id="UP000075025"/>
    </source>
</evidence>
<dbReference type="InterPro" id="IPR002758">
    <property type="entry name" value="Cation_antiport_E"/>
</dbReference>
<protein>
    <submittedName>
        <fullName evidence="9">Sodium:proton antiporter</fullName>
    </submittedName>
</protein>
<accession>A0A147EUZ6</accession>
<keyword evidence="5 8" id="KW-1133">Transmembrane helix</keyword>
<name>A0A147EUZ6_MICTE</name>
<dbReference type="Pfam" id="PF01899">
    <property type="entry name" value="MNHE"/>
    <property type="match status" value="1"/>
</dbReference>